<accession>A0A979FFY7</accession>
<dbReference type="SUPFAM" id="SSF49785">
    <property type="entry name" value="Galactose-binding domain-like"/>
    <property type="match status" value="1"/>
</dbReference>
<reference evidence="2" key="1">
    <citation type="submission" date="2025-08" db="UniProtKB">
        <authorList>
            <consortium name="RefSeq"/>
        </authorList>
    </citation>
    <scope>IDENTIFICATION</scope>
</reference>
<protein>
    <submittedName>
        <fullName evidence="2">Uncharacterized protein LOC125177618</fullName>
    </submittedName>
</protein>
<dbReference type="Proteomes" id="UP000694843">
    <property type="component" value="Unplaced"/>
</dbReference>
<evidence type="ECO:0000313" key="1">
    <source>
        <dbReference type="Proteomes" id="UP000694843"/>
    </source>
</evidence>
<dbReference type="Gene3D" id="2.60.120.260">
    <property type="entry name" value="Galactose-binding domain-like"/>
    <property type="match status" value="1"/>
</dbReference>
<evidence type="ECO:0000313" key="2">
    <source>
        <dbReference type="RefSeq" id="XP_047735628.1"/>
    </source>
</evidence>
<dbReference type="OrthoDB" id="10415298at2759"/>
<keyword evidence="1" id="KW-1185">Reference proteome</keyword>
<dbReference type="KEGG" id="hazt:125177618"/>
<gene>
    <name evidence="2" type="primary">LOC125177618</name>
</gene>
<dbReference type="RefSeq" id="XP_047735628.1">
    <property type="nucleotide sequence ID" value="XM_047879672.1"/>
</dbReference>
<dbReference type="InterPro" id="IPR008979">
    <property type="entry name" value="Galactose-bd-like_sf"/>
</dbReference>
<dbReference type="GeneID" id="125177618"/>
<dbReference type="AlphaFoldDB" id="A0A979FFY7"/>
<sequence>MNYILKVSGVPGTTYQAFALTNVPYFEGLCVPTYVEVNLARGISPRILCLLKCRQLPTCTFFTVAGSVCKLWTFTLDESYHLGNFTTPTVTSYWPKLGPTAPRRDVALMKPATSGSIYWIFQSGAMLTYGSMCFPNPNNCTATNFSVNWARVDLLQPEPVKTIVLTAPVNAALPYFANITIRAGNNGDGTDPIVGKTPPALVANNQKVSFNVTFGAFRYIFLRHETPNQPIALCKVQALL</sequence>
<organism evidence="1 2">
    <name type="scientific">Hyalella azteca</name>
    <name type="common">Amphipod</name>
    <dbReference type="NCBI Taxonomy" id="294128"/>
    <lineage>
        <taxon>Eukaryota</taxon>
        <taxon>Metazoa</taxon>
        <taxon>Ecdysozoa</taxon>
        <taxon>Arthropoda</taxon>
        <taxon>Crustacea</taxon>
        <taxon>Multicrustacea</taxon>
        <taxon>Malacostraca</taxon>
        <taxon>Eumalacostraca</taxon>
        <taxon>Peracarida</taxon>
        <taxon>Amphipoda</taxon>
        <taxon>Senticaudata</taxon>
        <taxon>Talitrida</taxon>
        <taxon>Talitroidea</taxon>
        <taxon>Hyalellidae</taxon>
        <taxon>Hyalella</taxon>
    </lineage>
</organism>
<name>A0A979FFY7_HYAAZ</name>
<proteinExistence type="predicted"/>